<accession>A0A6J4UB12</accession>
<dbReference type="GO" id="GO:0006412">
    <property type="term" value="P:translation"/>
    <property type="evidence" value="ECO:0007669"/>
    <property type="project" value="UniProtKB-UniRule"/>
</dbReference>
<comment type="catalytic activity">
    <reaction evidence="10 11">
        <text>L-glutamyl-tRNA(Gln) + L-glutamine + ATP + H2O = L-glutaminyl-tRNA(Gln) + L-glutamate + ADP + phosphate + H(+)</text>
        <dbReference type="Rhea" id="RHEA:17521"/>
        <dbReference type="Rhea" id="RHEA-COMP:9681"/>
        <dbReference type="Rhea" id="RHEA-COMP:9684"/>
        <dbReference type="ChEBI" id="CHEBI:15377"/>
        <dbReference type="ChEBI" id="CHEBI:15378"/>
        <dbReference type="ChEBI" id="CHEBI:29985"/>
        <dbReference type="ChEBI" id="CHEBI:30616"/>
        <dbReference type="ChEBI" id="CHEBI:43474"/>
        <dbReference type="ChEBI" id="CHEBI:58359"/>
        <dbReference type="ChEBI" id="CHEBI:78520"/>
        <dbReference type="ChEBI" id="CHEBI:78521"/>
        <dbReference type="ChEBI" id="CHEBI:456216"/>
    </reaction>
</comment>
<dbReference type="PANTHER" id="PTHR11659:SF0">
    <property type="entry name" value="GLUTAMYL-TRNA(GLN) AMIDOTRANSFERASE SUBUNIT B, MITOCHONDRIAL"/>
    <property type="match status" value="1"/>
</dbReference>
<dbReference type="Pfam" id="PF02637">
    <property type="entry name" value="GatB_Yqey"/>
    <property type="match status" value="1"/>
</dbReference>
<feature type="domain" description="Asn/Gln amidotransferase" evidence="12">
    <location>
        <begin position="350"/>
        <end position="499"/>
    </location>
</feature>
<dbReference type="GO" id="GO:0070681">
    <property type="term" value="P:glutaminyl-tRNAGln biosynthesis via transamidation"/>
    <property type="evidence" value="ECO:0007669"/>
    <property type="project" value="TreeGrafter"/>
</dbReference>
<dbReference type="NCBIfam" id="NF004012">
    <property type="entry name" value="PRK05477.1-2"/>
    <property type="match status" value="1"/>
</dbReference>
<comment type="function">
    <text evidence="8 11">Allows the formation of correctly charged Asn-tRNA(Asn) or Gln-tRNA(Gln) through the transamidation of misacylated Asp-tRNA(Asn) or Glu-tRNA(Gln) in organisms which lack either or both of asparaginyl-tRNA or glutaminyl-tRNA synthetases. The reaction takes place in the presence of glutamine and ATP through an activated phospho-Asp-tRNA(Asn) or phospho-Glu-tRNA(Gln).</text>
</comment>
<dbReference type="SUPFAM" id="SSF89095">
    <property type="entry name" value="GatB/YqeY motif"/>
    <property type="match status" value="1"/>
</dbReference>
<protein>
    <recommendedName>
        <fullName evidence="3 11">Aspartyl/glutamyl-tRNA(Asn/Gln) amidotransferase subunit B</fullName>
        <shortName evidence="11">Asp/Glu-ADT subunit B</shortName>
        <ecNumber evidence="11">6.3.5.-</ecNumber>
    </recommendedName>
</protein>
<evidence type="ECO:0000313" key="13">
    <source>
        <dbReference type="EMBL" id="CAA9544507.1"/>
    </source>
</evidence>
<evidence type="ECO:0000256" key="1">
    <source>
        <dbReference type="ARBA" id="ARBA00005306"/>
    </source>
</evidence>
<sequence length="513" mass="54979">MGSTVRDTAVTDMGGSVDADRYETVIGLEVHAQVLTGSKMFCGCPATYAESEPNTSTCPVCLGLPGAMPVMNARAVEQVLKTGLALGCEIPDANKQDRKSYFYPDLPKGYQVSQYDLPLCLGGELRFESGGVEHRAGITRVHMEEDTGRLLHRAGDDGTDVSLVDLNRSGVPLMEIVGEPDLRSPRQARDYLEALRQVLRYAGVSTGNMEEGAFRCDANVSVRRAGDPKLGQKVEIKNLNSFSAVARALAFEESRQRAALEAGQVIPQETRGWVEDRGVTVSQRTKEHAHDYRYFPEPDLPPLRPTPDMIEKARAELPELPVDKRHRFVETLGLSPYLAGVLTSERAIADEFEIALRGQSDPARARAAANWIVNDLAGLATARGLPSGDLPLDGAQLADLLDLLDAGAISGRAAKDLVANLGPAESPRAGAERLGLLAMEDGDAIQEAVAAAMSAFPAAVADYRAGKRAAIGRLIGESIKRTGGRATPDAVRETLVEMLADDTTPALDGLRGE</sequence>
<evidence type="ECO:0000256" key="5">
    <source>
        <dbReference type="ARBA" id="ARBA00022741"/>
    </source>
</evidence>
<dbReference type="InterPro" id="IPR014746">
    <property type="entry name" value="Gln_synth/guanido_kin_cat_dom"/>
</dbReference>
<dbReference type="AlphaFoldDB" id="A0A6J4UB12"/>
<name>A0A6J4UB12_9BACT</name>
<dbReference type="SMART" id="SM00845">
    <property type="entry name" value="GatB_Yqey"/>
    <property type="match status" value="1"/>
</dbReference>
<organism evidence="13">
    <name type="scientific">uncultured Thermomicrobiales bacterium</name>
    <dbReference type="NCBI Taxonomy" id="1645740"/>
    <lineage>
        <taxon>Bacteria</taxon>
        <taxon>Pseudomonadati</taxon>
        <taxon>Thermomicrobiota</taxon>
        <taxon>Thermomicrobia</taxon>
        <taxon>Thermomicrobiales</taxon>
        <taxon>environmental samples</taxon>
    </lineage>
</organism>
<keyword evidence="7 11" id="KW-0648">Protein biosynthesis</keyword>
<proteinExistence type="inferred from homology"/>
<evidence type="ECO:0000259" key="12">
    <source>
        <dbReference type="SMART" id="SM00845"/>
    </source>
</evidence>
<dbReference type="InterPro" id="IPR042114">
    <property type="entry name" value="GatB_C_1"/>
</dbReference>
<evidence type="ECO:0000256" key="6">
    <source>
        <dbReference type="ARBA" id="ARBA00022840"/>
    </source>
</evidence>
<keyword evidence="6 11" id="KW-0067">ATP-binding</keyword>
<comment type="catalytic activity">
    <reaction evidence="9 11">
        <text>L-aspartyl-tRNA(Asn) + L-glutamine + ATP + H2O = L-asparaginyl-tRNA(Asn) + L-glutamate + ADP + phosphate + 2 H(+)</text>
        <dbReference type="Rhea" id="RHEA:14513"/>
        <dbReference type="Rhea" id="RHEA-COMP:9674"/>
        <dbReference type="Rhea" id="RHEA-COMP:9677"/>
        <dbReference type="ChEBI" id="CHEBI:15377"/>
        <dbReference type="ChEBI" id="CHEBI:15378"/>
        <dbReference type="ChEBI" id="CHEBI:29985"/>
        <dbReference type="ChEBI" id="CHEBI:30616"/>
        <dbReference type="ChEBI" id="CHEBI:43474"/>
        <dbReference type="ChEBI" id="CHEBI:58359"/>
        <dbReference type="ChEBI" id="CHEBI:78515"/>
        <dbReference type="ChEBI" id="CHEBI:78516"/>
        <dbReference type="ChEBI" id="CHEBI:456216"/>
    </reaction>
</comment>
<dbReference type="InterPro" id="IPR003789">
    <property type="entry name" value="Asn/Gln_tRNA_amidoTrase-B-like"/>
</dbReference>
<dbReference type="InterPro" id="IPR017959">
    <property type="entry name" value="Asn/Gln-tRNA_amidoTrfase_suB/E"/>
</dbReference>
<dbReference type="InterPro" id="IPR004413">
    <property type="entry name" value="GatB"/>
</dbReference>
<dbReference type="InterPro" id="IPR018027">
    <property type="entry name" value="Asn/Gln_amidotransferase"/>
</dbReference>
<comment type="subunit">
    <text evidence="2 11">Heterotrimer of A, B and C subunits.</text>
</comment>
<evidence type="ECO:0000256" key="8">
    <source>
        <dbReference type="ARBA" id="ARBA00024799"/>
    </source>
</evidence>
<dbReference type="Gene3D" id="1.10.150.380">
    <property type="entry name" value="GatB domain, N-terminal subdomain"/>
    <property type="match status" value="1"/>
</dbReference>
<dbReference type="Gene3D" id="1.10.10.410">
    <property type="match status" value="1"/>
</dbReference>
<evidence type="ECO:0000256" key="7">
    <source>
        <dbReference type="ARBA" id="ARBA00022917"/>
    </source>
</evidence>
<evidence type="ECO:0000256" key="9">
    <source>
        <dbReference type="ARBA" id="ARBA00047380"/>
    </source>
</evidence>
<keyword evidence="4 11" id="KW-0436">Ligase</keyword>
<keyword evidence="13" id="KW-0808">Transferase</keyword>
<dbReference type="EC" id="6.3.5.-" evidence="11"/>
<reference evidence="13" key="1">
    <citation type="submission" date="2020-02" db="EMBL/GenBank/DDBJ databases">
        <authorList>
            <person name="Meier V. D."/>
        </authorList>
    </citation>
    <scope>NUCLEOTIDE SEQUENCE</scope>
    <source>
        <strain evidence="13">AVDCRST_MAG70</strain>
    </source>
</reference>
<dbReference type="InterPro" id="IPR023168">
    <property type="entry name" value="GatB_Yqey_C_2"/>
</dbReference>
<evidence type="ECO:0000256" key="3">
    <source>
        <dbReference type="ARBA" id="ARBA00016923"/>
    </source>
</evidence>
<dbReference type="GO" id="GO:0050567">
    <property type="term" value="F:glutaminyl-tRNA synthase (glutamine-hydrolyzing) activity"/>
    <property type="evidence" value="ECO:0007669"/>
    <property type="project" value="UniProtKB-UniRule"/>
</dbReference>
<evidence type="ECO:0000256" key="4">
    <source>
        <dbReference type="ARBA" id="ARBA00022598"/>
    </source>
</evidence>
<dbReference type="GO" id="GO:0005524">
    <property type="term" value="F:ATP binding"/>
    <property type="evidence" value="ECO:0007669"/>
    <property type="project" value="UniProtKB-KW"/>
</dbReference>
<dbReference type="NCBIfam" id="NF004014">
    <property type="entry name" value="PRK05477.1-4"/>
    <property type="match status" value="1"/>
</dbReference>
<dbReference type="InterPro" id="IPR006075">
    <property type="entry name" value="Asn/Gln-tRNA_Trfase_suB/E_cat"/>
</dbReference>
<dbReference type="Pfam" id="PF02934">
    <property type="entry name" value="GatB_N"/>
    <property type="match status" value="1"/>
</dbReference>
<dbReference type="NCBIfam" id="TIGR00133">
    <property type="entry name" value="gatB"/>
    <property type="match status" value="1"/>
</dbReference>
<gene>
    <name evidence="11" type="primary">gatB</name>
    <name evidence="13" type="ORF">AVDCRST_MAG70-393</name>
</gene>
<dbReference type="EMBL" id="CADCWH010000064">
    <property type="protein sequence ID" value="CAA9544507.1"/>
    <property type="molecule type" value="Genomic_DNA"/>
</dbReference>
<comment type="similarity">
    <text evidence="1 11">Belongs to the GatB/GatE family. GatB subfamily.</text>
</comment>
<evidence type="ECO:0000256" key="10">
    <source>
        <dbReference type="ARBA" id="ARBA00047913"/>
    </source>
</evidence>
<keyword evidence="5 11" id="KW-0547">Nucleotide-binding</keyword>
<dbReference type="HAMAP" id="MF_00121">
    <property type="entry name" value="GatB"/>
    <property type="match status" value="1"/>
</dbReference>
<evidence type="ECO:0000256" key="2">
    <source>
        <dbReference type="ARBA" id="ARBA00011123"/>
    </source>
</evidence>
<evidence type="ECO:0000256" key="11">
    <source>
        <dbReference type="HAMAP-Rule" id="MF_00121"/>
    </source>
</evidence>
<dbReference type="SUPFAM" id="SSF55931">
    <property type="entry name" value="Glutamine synthetase/guanido kinase"/>
    <property type="match status" value="1"/>
</dbReference>
<dbReference type="GO" id="GO:0016740">
    <property type="term" value="F:transferase activity"/>
    <property type="evidence" value="ECO:0007669"/>
    <property type="project" value="UniProtKB-KW"/>
</dbReference>
<dbReference type="PANTHER" id="PTHR11659">
    <property type="entry name" value="GLUTAMYL-TRNA GLN AMIDOTRANSFERASE SUBUNIT B MITOCHONDRIAL AND PROKARYOTIC PET112-RELATED"/>
    <property type="match status" value="1"/>
</dbReference>